<proteinExistence type="predicted"/>
<name>A0A6C0HL43_9ZZZZ</name>
<organism evidence="2">
    <name type="scientific">viral metagenome</name>
    <dbReference type="NCBI Taxonomy" id="1070528"/>
    <lineage>
        <taxon>unclassified sequences</taxon>
        <taxon>metagenomes</taxon>
        <taxon>organismal metagenomes</taxon>
    </lineage>
</organism>
<protein>
    <submittedName>
        <fullName evidence="2">Uncharacterized protein</fullName>
    </submittedName>
</protein>
<accession>A0A6C0HL43</accession>
<feature type="coiled-coil region" evidence="1">
    <location>
        <begin position="234"/>
        <end position="375"/>
    </location>
</feature>
<keyword evidence="1" id="KW-0175">Coiled coil</keyword>
<dbReference type="EMBL" id="MN739975">
    <property type="protein sequence ID" value="QHT80846.1"/>
    <property type="molecule type" value="Genomic_DNA"/>
</dbReference>
<reference evidence="2" key="1">
    <citation type="journal article" date="2020" name="Nature">
        <title>Giant virus diversity and host interactions through global metagenomics.</title>
        <authorList>
            <person name="Schulz F."/>
            <person name="Roux S."/>
            <person name="Paez-Espino D."/>
            <person name="Jungbluth S."/>
            <person name="Walsh D.A."/>
            <person name="Denef V.J."/>
            <person name="McMahon K.D."/>
            <person name="Konstantinidis K.T."/>
            <person name="Eloe-Fadrosh E.A."/>
            <person name="Kyrpides N.C."/>
            <person name="Woyke T."/>
        </authorList>
    </citation>
    <scope>NUCLEOTIDE SEQUENCE</scope>
    <source>
        <strain evidence="2">GVMAG-M-3300023184-121</strain>
    </source>
</reference>
<evidence type="ECO:0000256" key="1">
    <source>
        <dbReference type="SAM" id="Coils"/>
    </source>
</evidence>
<dbReference type="AlphaFoldDB" id="A0A6C0HL43"/>
<sequence length="528" mass="59507">MAESGVKKTVVVRNGESFQVSIRPANGPVSMVESGVIKTVVRNGKSFQVSIQRANKPVSMVKSNTPTTVVRAAPASAAIPTVTVPAATTAPFVAPIVAFMNKIQQTYNQSNMTEDAIDKEISELQVKDGPVNADLALLDKNIQKKVELGRATFAEYIKKIIENERGRIEKIGANAVRQHHLQKNTRPTFFKEKVLAAKQKEYDDAFSAENEQQARYIAATRKLGDSEKEYPIIFSGLETRVKEANELKEAKQREVEKLDNERTLLQISDPNASLSSANQQKIDEAENKYNAAFKELDKLTKLQFQRSIIKNKVSTLEDYKAEQERLANEEKVELNKLKQISTKISKETIKIQQELREIEAENKQEEDKAKNTSIISSIQEIVGKVIPLITTRLNAMNEVEKAIKAGLADYLINRTIDETERSDETLQNATRSFATISNDISDKNADLPKYIIDRMIEAAAKVHSSKLQSLSPSTFNLEDTAAKVKIKQEFYNMESPKWEKSIFGLSGGRRTLRRKMVRRKTRRIIRSY</sequence>
<evidence type="ECO:0000313" key="2">
    <source>
        <dbReference type="EMBL" id="QHT80846.1"/>
    </source>
</evidence>